<dbReference type="BioCyc" id="PCHR:PC12G10890-MONOMER"/>
<dbReference type="EMBL" id="AM920427">
    <property type="protein sequence ID" value="CAP80716.1"/>
    <property type="molecule type" value="Genomic_DNA"/>
</dbReference>
<dbReference type="OMA" id="GITHRCW"/>
<name>B6H111_PENRW</name>
<protein>
    <submittedName>
        <fullName evidence="1">Pc12g10890 protein</fullName>
    </submittedName>
</protein>
<gene>
    <name evidence="1" type="ORF">Pc12g10890</name>
    <name evidence="1" type="ORF">PCH_Pc12g10890</name>
</gene>
<dbReference type="STRING" id="500485.B6H111"/>
<reference evidence="1 2" key="1">
    <citation type="journal article" date="2008" name="Nat. Biotechnol.">
        <title>Genome sequencing and analysis of the filamentous fungus Penicillium chrysogenum.</title>
        <authorList>
            <person name="van den Berg M.A."/>
            <person name="Albang R."/>
            <person name="Albermann K."/>
            <person name="Badger J.H."/>
            <person name="Daran J.-M."/>
            <person name="Driessen A.J.M."/>
            <person name="Garcia-Estrada C."/>
            <person name="Fedorova N.D."/>
            <person name="Harris D.M."/>
            <person name="Heijne W.H.M."/>
            <person name="Joardar V.S."/>
            <person name="Kiel J.A.K.W."/>
            <person name="Kovalchuk A."/>
            <person name="Martin J.F."/>
            <person name="Nierman W.C."/>
            <person name="Nijland J.G."/>
            <person name="Pronk J.T."/>
            <person name="Roubos J.A."/>
            <person name="van der Klei I.J."/>
            <person name="van Peij N.N.M.E."/>
            <person name="Veenhuis M."/>
            <person name="von Doehren H."/>
            <person name="Wagner C."/>
            <person name="Wortman J.R."/>
            <person name="Bovenberg R.A.L."/>
        </authorList>
    </citation>
    <scope>NUCLEOTIDE SEQUENCE [LARGE SCALE GENOMIC DNA]</scope>
    <source>
        <strain evidence="2">ATCC 28089 / DSM 1075 / NRRL 1951 / Wisconsin 54-1255</strain>
    </source>
</reference>
<dbReference type="OrthoDB" id="4207519at2759"/>
<evidence type="ECO:0000313" key="1">
    <source>
        <dbReference type="EMBL" id="CAP80716.1"/>
    </source>
</evidence>
<proteinExistence type="predicted"/>
<organism evidence="1 2">
    <name type="scientific">Penicillium rubens (strain ATCC 28089 / DSM 1075 / NRRL 1951 / Wisconsin 54-1255)</name>
    <name type="common">Penicillium chrysogenum</name>
    <dbReference type="NCBI Taxonomy" id="500485"/>
    <lineage>
        <taxon>Eukaryota</taxon>
        <taxon>Fungi</taxon>
        <taxon>Dikarya</taxon>
        <taxon>Ascomycota</taxon>
        <taxon>Pezizomycotina</taxon>
        <taxon>Eurotiomycetes</taxon>
        <taxon>Eurotiomycetidae</taxon>
        <taxon>Eurotiales</taxon>
        <taxon>Aspergillaceae</taxon>
        <taxon>Penicillium</taxon>
        <taxon>Penicillium chrysogenum species complex</taxon>
    </lineage>
</organism>
<keyword evidence="2" id="KW-1185">Reference proteome</keyword>
<evidence type="ECO:0000313" key="2">
    <source>
        <dbReference type="Proteomes" id="UP000000724"/>
    </source>
</evidence>
<accession>B6H111</accession>
<dbReference type="Proteomes" id="UP000000724">
    <property type="component" value="Contig Pc00c12"/>
</dbReference>
<dbReference type="AlphaFoldDB" id="B6H111"/>
<dbReference type="HOGENOM" id="CLU_008964_7_2_1"/>
<sequence length="257" mass="29561">MRFMEIQKPRFLFKSKWIENLFSREATRYFKVQETSLRRLNDIQNRATSRANSHKLTDRNLFKIVSMDSRGSAPQPCSDGERSRKSAVLAAGENWVTNYIYVTTPSLILPVLETVEERAKCEDPKVITEWFNPLEKLSFSLGSTPAMVYNFDEFGFAMGTATAKVITRSEYYGRIILQPGSHEWVTVIECTNASGWALPPCVIIKGVFIESWFDGLPEDCQFEVSPNGWISDVESSQLSWLRRKMLGITHRCWVDYM</sequence>